<evidence type="ECO:0000256" key="2">
    <source>
        <dbReference type="ARBA" id="ARBA00023002"/>
    </source>
</evidence>
<dbReference type="RefSeq" id="WP_204045175.1">
    <property type="nucleotide sequence ID" value="NZ_BOOA01000085.1"/>
</dbReference>
<keyword evidence="3" id="KW-0520">NAD</keyword>
<keyword evidence="2 4" id="KW-0560">Oxidoreductase</keyword>
<dbReference type="EMBL" id="BOOA01000085">
    <property type="protein sequence ID" value="GIH28563.1"/>
    <property type="molecule type" value="Genomic_DNA"/>
</dbReference>
<dbReference type="InterPro" id="IPR006140">
    <property type="entry name" value="D-isomer_DH_NAD-bd"/>
</dbReference>
<dbReference type="Proteomes" id="UP000640052">
    <property type="component" value="Unassembled WGS sequence"/>
</dbReference>
<protein>
    <submittedName>
        <fullName evidence="7">2-hydroxyacid dehydrogenase</fullName>
    </submittedName>
</protein>
<dbReference type="PANTHER" id="PTHR10996">
    <property type="entry name" value="2-HYDROXYACID DEHYDROGENASE-RELATED"/>
    <property type="match status" value="1"/>
</dbReference>
<proteinExistence type="inferred from homology"/>
<accession>A0A919USE6</accession>
<dbReference type="InterPro" id="IPR036291">
    <property type="entry name" value="NAD(P)-bd_dom_sf"/>
</dbReference>
<comment type="similarity">
    <text evidence="1 4">Belongs to the D-isomer specific 2-hydroxyacid dehydrogenase family.</text>
</comment>
<dbReference type="InterPro" id="IPR006139">
    <property type="entry name" value="D-isomer_2_OHA_DH_cat_dom"/>
</dbReference>
<dbReference type="InterPro" id="IPR029753">
    <property type="entry name" value="D-isomer_DH_CS"/>
</dbReference>
<dbReference type="GO" id="GO:0016618">
    <property type="term" value="F:hydroxypyruvate reductase [NAD(P)H] activity"/>
    <property type="evidence" value="ECO:0007669"/>
    <property type="project" value="TreeGrafter"/>
</dbReference>
<dbReference type="GO" id="GO:0005829">
    <property type="term" value="C:cytosol"/>
    <property type="evidence" value="ECO:0007669"/>
    <property type="project" value="TreeGrafter"/>
</dbReference>
<dbReference type="AlphaFoldDB" id="A0A919USE6"/>
<comment type="caution">
    <text evidence="7">The sequence shown here is derived from an EMBL/GenBank/DDBJ whole genome shotgun (WGS) entry which is preliminary data.</text>
</comment>
<dbReference type="Pfam" id="PF00389">
    <property type="entry name" value="2-Hacid_dh"/>
    <property type="match status" value="1"/>
</dbReference>
<name>A0A919USE6_9ACTN</name>
<dbReference type="Pfam" id="PF02826">
    <property type="entry name" value="2-Hacid_dh_C"/>
    <property type="match status" value="1"/>
</dbReference>
<reference evidence="7" key="1">
    <citation type="submission" date="2021-01" db="EMBL/GenBank/DDBJ databases">
        <title>Whole genome shotgun sequence of Acrocarpospora phusangensis NBRC 108782.</title>
        <authorList>
            <person name="Komaki H."/>
            <person name="Tamura T."/>
        </authorList>
    </citation>
    <scope>NUCLEOTIDE SEQUENCE</scope>
    <source>
        <strain evidence="7">NBRC 108782</strain>
    </source>
</reference>
<dbReference type="PROSITE" id="PS00671">
    <property type="entry name" value="D_2_HYDROXYACID_DH_3"/>
    <property type="match status" value="1"/>
</dbReference>
<evidence type="ECO:0000313" key="7">
    <source>
        <dbReference type="EMBL" id="GIH28563.1"/>
    </source>
</evidence>
<dbReference type="GO" id="GO:0030267">
    <property type="term" value="F:glyoxylate reductase (NADPH) activity"/>
    <property type="evidence" value="ECO:0007669"/>
    <property type="project" value="TreeGrafter"/>
</dbReference>
<dbReference type="GO" id="GO:0051287">
    <property type="term" value="F:NAD binding"/>
    <property type="evidence" value="ECO:0007669"/>
    <property type="project" value="InterPro"/>
</dbReference>
<evidence type="ECO:0000256" key="3">
    <source>
        <dbReference type="ARBA" id="ARBA00023027"/>
    </source>
</evidence>
<dbReference type="SUPFAM" id="SSF51735">
    <property type="entry name" value="NAD(P)-binding Rossmann-fold domains"/>
    <property type="match status" value="1"/>
</dbReference>
<sequence length="326" mass="34008">MKPWHVLALPPLPEAAVRGMLGGLGDRVEVSVPARRDRAALLEALPDAEIVIGDWSGTLVLDAEAVRHAPKLAFAQQPSVGVDGHDLEALAAVGVPLANTAGANALGVAEWCVAAAFALVRRLVQGDAATRAGGWPQLDLRPGELSSCRVGVLGHGAIGALCTQMFSGLGCQVCYWSRTPKPDAHAPYRELDELIETSDVLVVVLPLAEETRGLLDAARLARMPQGSYLVNAARGGIVDERALLDALASGHLAGAALDVYATEPLPPGDPLRESDRVLLSPHVAGATQQSTGRLLQAVLGNLEAAVTGRPVANVVNGVTPVIRRRD</sequence>
<feature type="domain" description="D-isomer specific 2-hydroxyacid dehydrogenase NAD-binding" evidence="6">
    <location>
        <begin position="114"/>
        <end position="284"/>
    </location>
</feature>
<evidence type="ECO:0000256" key="4">
    <source>
        <dbReference type="RuleBase" id="RU003719"/>
    </source>
</evidence>
<dbReference type="SUPFAM" id="SSF52283">
    <property type="entry name" value="Formate/glycerate dehydrogenase catalytic domain-like"/>
    <property type="match status" value="1"/>
</dbReference>
<evidence type="ECO:0000259" key="5">
    <source>
        <dbReference type="Pfam" id="PF00389"/>
    </source>
</evidence>
<evidence type="ECO:0000256" key="1">
    <source>
        <dbReference type="ARBA" id="ARBA00005854"/>
    </source>
</evidence>
<feature type="domain" description="D-isomer specific 2-hydroxyacid dehydrogenase catalytic" evidence="5">
    <location>
        <begin position="27"/>
        <end position="316"/>
    </location>
</feature>
<evidence type="ECO:0000259" key="6">
    <source>
        <dbReference type="Pfam" id="PF02826"/>
    </source>
</evidence>
<dbReference type="CDD" id="cd12175">
    <property type="entry name" value="2-Hacid_dh_11"/>
    <property type="match status" value="1"/>
</dbReference>
<dbReference type="Gene3D" id="3.40.50.720">
    <property type="entry name" value="NAD(P)-binding Rossmann-like Domain"/>
    <property type="match status" value="2"/>
</dbReference>
<dbReference type="PROSITE" id="PS00065">
    <property type="entry name" value="D_2_HYDROXYACID_DH_1"/>
    <property type="match status" value="1"/>
</dbReference>
<gene>
    <name evidence="7" type="ORF">Aph01nite_68730</name>
</gene>
<dbReference type="InterPro" id="IPR050223">
    <property type="entry name" value="D-isomer_2-hydroxyacid_DH"/>
</dbReference>
<dbReference type="PANTHER" id="PTHR10996:SF178">
    <property type="entry name" value="2-HYDROXYACID DEHYDROGENASE YGL185C-RELATED"/>
    <property type="match status" value="1"/>
</dbReference>
<keyword evidence="8" id="KW-1185">Reference proteome</keyword>
<organism evidence="7 8">
    <name type="scientific">Acrocarpospora phusangensis</name>
    <dbReference type="NCBI Taxonomy" id="1070424"/>
    <lineage>
        <taxon>Bacteria</taxon>
        <taxon>Bacillati</taxon>
        <taxon>Actinomycetota</taxon>
        <taxon>Actinomycetes</taxon>
        <taxon>Streptosporangiales</taxon>
        <taxon>Streptosporangiaceae</taxon>
        <taxon>Acrocarpospora</taxon>
    </lineage>
</organism>
<evidence type="ECO:0000313" key="8">
    <source>
        <dbReference type="Proteomes" id="UP000640052"/>
    </source>
</evidence>
<dbReference type="InterPro" id="IPR029752">
    <property type="entry name" value="D-isomer_DH_CS1"/>
</dbReference>